<dbReference type="GO" id="GO:0004386">
    <property type="term" value="F:helicase activity"/>
    <property type="evidence" value="ECO:0007669"/>
    <property type="project" value="UniProtKB-KW"/>
</dbReference>
<keyword evidence="2" id="KW-0378">Hydrolase</keyword>
<proteinExistence type="predicted"/>
<dbReference type="SMART" id="SM00491">
    <property type="entry name" value="HELICc2"/>
    <property type="match status" value="1"/>
</dbReference>
<keyword evidence="2" id="KW-0547">Nucleotide-binding</keyword>
<dbReference type="SUPFAM" id="SSF52540">
    <property type="entry name" value="P-loop containing nucleoside triphosphate hydrolases"/>
    <property type="match status" value="1"/>
</dbReference>
<dbReference type="PROSITE" id="PS51192">
    <property type="entry name" value="HELICASE_ATP_BIND_1"/>
    <property type="match status" value="1"/>
</dbReference>
<dbReference type="InterPro" id="IPR011545">
    <property type="entry name" value="DEAD/DEAH_box_helicase_dom"/>
</dbReference>
<gene>
    <name evidence="2" type="ORF">GWR21_10090</name>
</gene>
<evidence type="ECO:0000259" key="1">
    <source>
        <dbReference type="PROSITE" id="PS51192"/>
    </source>
</evidence>
<dbReference type="AlphaFoldDB" id="A0A6B9ZC80"/>
<organism evidence="2 3">
    <name type="scientific">Chitinophaga agri</name>
    <dbReference type="NCBI Taxonomy" id="2703787"/>
    <lineage>
        <taxon>Bacteria</taxon>
        <taxon>Pseudomonadati</taxon>
        <taxon>Bacteroidota</taxon>
        <taxon>Chitinophagia</taxon>
        <taxon>Chitinophagales</taxon>
        <taxon>Chitinophagaceae</taxon>
        <taxon>Chitinophaga</taxon>
    </lineage>
</organism>
<sequence>MVDFKKKLGKKEPEKKTDPIEIYKNLDRSSITGPLRPGQEKILSTWYQSHVNDKDLIIKLHTGEGKTLIGLLILLSKLNNGLGPALYVCPNVYLVQQACAEAAKFGIPFCVIGDDGVPAEFLDGQRILITHIQKLFNGKSIFGIGNNYTPIKNIILDDSHACIDAIKSSFTITLKRGSNKAYEKFTALFDEDVNKQGEGRWLEIKDGDNDSIMPIPYWAWIERKDEVLSILNEFKELDEVKFVWPIIRDRIADCQAFITGSQIEISPYFVPLHEFNSFNKAEQRILMSATTQDDSFFIKGLGFDVDAIRNPLTNGGSLWSGEKMILLPYLINEEFTRTRIINAVAPPNDSRKVGFVSLVPSFQKSDHYRDLGAKVASTKSIFEDVKLLKSGSARETLVIANRYDGIDLPDDACRLLIIDSLPISTSLLDRYEEMCRVNSELINIKVAQKIEQGLGRSVRGEKDFSVILLIGPDLVKFVRTSRTSKLFSTQTRKQIEIGLEISDEASKEFDENNMMKVVNDLIKQCLSRDEGWKEFYIEEMNKIKTDPPKENLYHILKLERDAEFAFYMKRPDKACEIMQKIVDNFSDNDQREERGWYLQQLARYKYFVSKTDSAKLQESAFSNNTSLMKPLNGIAYKKMEYISGERLKRIKDWFKQYVSYEEVSLAVQNILDNFSFGQPAEVFERALDELGKMLGFVCQRPDQTIGKGPDNLWGGVMDKFILFECKSEVKAERESITKHEAGQMNSHCGWFKKEYGDEVQVTNIMVIDTKDLSYYGDFTHPVVIMRKGMLNKFKRNIKSYILEFHKYSIHELDDDTIQGFLMHHQLLPDNMVSYTEKFKHLSSNPR</sequence>
<dbReference type="Pfam" id="PF00270">
    <property type="entry name" value="DEAD"/>
    <property type="match status" value="1"/>
</dbReference>
<evidence type="ECO:0000313" key="2">
    <source>
        <dbReference type="EMBL" id="QHS59928.1"/>
    </source>
</evidence>
<feature type="domain" description="Helicase ATP-binding" evidence="1">
    <location>
        <begin position="47"/>
        <end position="192"/>
    </location>
</feature>
<dbReference type="Gene3D" id="3.40.50.300">
    <property type="entry name" value="P-loop containing nucleotide triphosphate hydrolases"/>
    <property type="match status" value="2"/>
</dbReference>
<dbReference type="GO" id="GO:0003676">
    <property type="term" value="F:nucleic acid binding"/>
    <property type="evidence" value="ECO:0007669"/>
    <property type="project" value="InterPro"/>
</dbReference>
<reference evidence="2 3" key="1">
    <citation type="submission" date="2020-01" db="EMBL/GenBank/DDBJ databases">
        <title>Complete genome sequence of Chitinophaga sp. H33E-04 isolated from quinoa roots.</title>
        <authorList>
            <person name="Weon H.-Y."/>
            <person name="Lee S.A."/>
        </authorList>
    </citation>
    <scope>NUCLEOTIDE SEQUENCE [LARGE SCALE GENOMIC DNA]</scope>
    <source>
        <strain evidence="2 3">H33E-04</strain>
    </source>
</reference>
<keyword evidence="3" id="KW-1185">Reference proteome</keyword>
<dbReference type="InterPro" id="IPR014001">
    <property type="entry name" value="Helicase_ATP-bd"/>
</dbReference>
<dbReference type="SMART" id="SM00487">
    <property type="entry name" value="DEXDc"/>
    <property type="match status" value="1"/>
</dbReference>
<dbReference type="Proteomes" id="UP000476411">
    <property type="component" value="Chromosome"/>
</dbReference>
<keyword evidence="2" id="KW-0347">Helicase</keyword>
<dbReference type="InterPro" id="IPR027417">
    <property type="entry name" value="P-loop_NTPase"/>
</dbReference>
<evidence type="ECO:0000313" key="3">
    <source>
        <dbReference type="Proteomes" id="UP000476411"/>
    </source>
</evidence>
<accession>A0A6B9ZC80</accession>
<name>A0A6B9ZC80_9BACT</name>
<dbReference type="EMBL" id="CP048113">
    <property type="protein sequence ID" value="QHS59928.1"/>
    <property type="molecule type" value="Genomic_DNA"/>
</dbReference>
<dbReference type="Pfam" id="PF13307">
    <property type="entry name" value="Helicase_C_2"/>
    <property type="match status" value="1"/>
</dbReference>
<dbReference type="KEGG" id="chih:GWR21_10090"/>
<dbReference type="GO" id="GO:0006139">
    <property type="term" value="P:nucleobase-containing compound metabolic process"/>
    <property type="evidence" value="ECO:0007669"/>
    <property type="project" value="InterPro"/>
</dbReference>
<dbReference type="RefSeq" id="WP_162331622.1">
    <property type="nucleotide sequence ID" value="NZ_CP048113.1"/>
</dbReference>
<dbReference type="InterPro" id="IPR006555">
    <property type="entry name" value="ATP-dep_Helicase_C"/>
</dbReference>
<protein>
    <submittedName>
        <fullName evidence="2">DEAD/DEAH box helicase family protein</fullName>
    </submittedName>
</protein>
<keyword evidence="2" id="KW-0067">ATP-binding</keyword>
<dbReference type="GO" id="GO:0005524">
    <property type="term" value="F:ATP binding"/>
    <property type="evidence" value="ECO:0007669"/>
    <property type="project" value="InterPro"/>
</dbReference>
<dbReference type="GO" id="GO:0016818">
    <property type="term" value="F:hydrolase activity, acting on acid anhydrides, in phosphorus-containing anhydrides"/>
    <property type="evidence" value="ECO:0007669"/>
    <property type="project" value="InterPro"/>
</dbReference>